<proteinExistence type="predicted"/>
<feature type="transmembrane region" description="Helical" evidence="1">
    <location>
        <begin position="12"/>
        <end position="33"/>
    </location>
</feature>
<dbReference type="EMBL" id="FRBR01000016">
    <property type="protein sequence ID" value="SHM41995.1"/>
    <property type="molecule type" value="Genomic_DNA"/>
</dbReference>
<feature type="transmembrane region" description="Helical" evidence="1">
    <location>
        <begin position="53"/>
        <end position="72"/>
    </location>
</feature>
<gene>
    <name evidence="2" type="ORF">SAMN05444398_1166</name>
</gene>
<reference evidence="2 3" key="1">
    <citation type="submission" date="2016-11" db="EMBL/GenBank/DDBJ databases">
        <authorList>
            <person name="Jaros S."/>
            <person name="Januszkiewicz K."/>
            <person name="Wedrychowicz H."/>
        </authorList>
    </citation>
    <scope>NUCLEOTIDE SEQUENCE [LARGE SCALE GENOMIC DNA]</scope>
    <source>
        <strain evidence="2 3">DSM 29589</strain>
    </source>
</reference>
<keyword evidence="1" id="KW-0472">Membrane</keyword>
<sequence length="218" mass="24148">MSDKTLKDQNAWLLRGFILLVGMLFFCFCYGVPSIGADSWDTLAARFTDTLGPASFGLVVLSITKLWLLGFLPPRLRDQIVHWKIKNPLPGSKAFSKIGPNDQRIDLVKLASDHGTLPIEEAEQGRLFYRIYKSVDGSAGVDDAHRSYLAARDCATMAILFLFILTPVVYWVSQNGKNAITFGIILIVTFLLMSLSAQTYSVRFVQNVLAQASAKTVP</sequence>
<feature type="transmembrane region" description="Helical" evidence="1">
    <location>
        <begin position="154"/>
        <end position="173"/>
    </location>
</feature>
<evidence type="ECO:0000256" key="1">
    <source>
        <dbReference type="SAM" id="Phobius"/>
    </source>
</evidence>
<keyword evidence="1" id="KW-0812">Transmembrane</keyword>
<dbReference type="Proteomes" id="UP000183974">
    <property type="component" value="Unassembled WGS sequence"/>
</dbReference>
<keyword evidence="3" id="KW-1185">Reference proteome</keyword>
<evidence type="ECO:0000313" key="2">
    <source>
        <dbReference type="EMBL" id="SHM41995.1"/>
    </source>
</evidence>
<evidence type="ECO:0000313" key="3">
    <source>
        <dbReference type="Proteomes" id="UP000183974"/>
    </source>
</evidence>
<accession>A0A1M7IMU9</accession>
<dbReference type="AlphaFoldDB" id="A0A1M7IMU9"/>
<feature type="transmembrane region" description="Helical" evidence="1">
    <location>
        <begin position="179"/>
        <end position="197"/>
    </location>
</feature>
<keyword evidence="1" id="KW-1133">Transmembrane helix</keyword>
<organism evidence="2 3">
    <name type="scientific">Roseovarius pacificus</name>
    <dbReference type="NCBI Taxonomy" id="337701"/>
    <lineage>
        <taxon>Bacteria</taxon>
        <taxon>Pseudomonadati</taxon>
        <taxon>Pseudomonadota</taxon>
        <taxon>Alphaproteobacteria</taxon>
        <taxon>Rhodobacterales</taxon>
        <taxon>Roseobacteraceae</taxon>
        <taxon>Roseovarius</taxon>
    </lineage>
</organism>
<protein>
    <submittedName>
        <fullName evidence="2">Uncharacterized protein</fullName>
    </submittedName>
</protein>
<dbReference type="RefSeq" id="WP_073037061.1">
    <property type="nucleotide sequence ID" value="NZ_BMLR01000016.1"/>
</dbReference>
<dbReference type="STRING" id="337701.SAMN05444398_1166"/>
<name>A0A1M7IMU9_9RHOB</name>
<dbReference type="OrthoDB" id="511803at2"/>